<proteinExistence type="predicted"/>
<organism evidence="1 2">
    <name type="scientific">Panagrolaimus sp. JU765</name>
    <dbReference type="NCBI Taxonomy" id="591449"/>
    <lineage>
        <taxon>Eukaryota</taxon>
        <taxon>Metazoa</taxon>
        <taxon>Ecdysozoa</taxon>
        <taxon>Nematoda</taxon>
        <taxon>Chromadorea</taxon>
        <taxon>Rhabditida</taxon>
        <taxon>Tylenchina</taxon>
        <taxon>Panagrolaimomorpha</taxon>
        <taxon>Panagrolaimoidea</taxon>
        <taxon>Panagrolaimidae</taxon>
        <taxon>Panagrolaimus</taxon>
    </lineage>
</organism>
<name>A0AC34QLU4_9BILA</name>
<sequence length="216" mass="23765">MAKYLTVFLFSCLAFHFIQTAPVTPDRGEGSRPNVFEPRGRPVAEALTAAKDADENQETPILKTVQTEDDAKEEAEVADDSEDKKDVDSAKSTDDDDEQQQETADDGKDQHAEAAHEPAEHKDDVEDEGKVETEAKDESGEDEQVETKQFDDREVTDKNEEGEPETEEESSGVANLTEDKQTGERDAGQEITTPHSQSGATSLVLSSVLIIFVFVF</sequence>
<evidence type="ECO:0000313" key="2">
    <source>
        <dbReference type="WBParaSite" id="JU765_v2.g17501.t1"/>
    </source>
</evidence>
<reference evidence="2" key="1">
    <citation type="submission" date="2022-11" db="UniProtKB">
        <authorList>
            <consortium name="WormBaseParasite"/>
        </authorList>
    </citation>
    <scope>IDENTIFICATION</scope>
</reference>
<dbReference type="Proteomes" id="UP000887576">
    <property type="component" value="Unplaced"/>
</dbReference>
<protein>
    <submittedName>
        <fullName evidence="2">Uncharacterized protein</fullName>
    </submittedName>
</protein>
<accession>A0AC34QLU4</accession>
<evidence type="ECO:0000313" key="1">
    <source>
        <dbReference type="Proteomes" id="UP000887576"/>
    </source>
</evidence>
<dbReference type="WBParaSite" id="JU765_v2.g17501.t1">
    <property type="protein sequence ID" value="JU765_v2.g17501.t1"/>
    <property type="gene ID" value="JU765_v2.g17501"/>
</dbReference>